<evidence type="ECO:0000313" key="2">
    <source>
        <dbReference type="Proteomes" id="UP000240912"/>
    </source>
</evidence>
<evidence type="ECO:0000313" key="1">
    <source>
        <dbReference type="EMBL" id="PST83268.1"/>
    </source>
</evidence>
<dbReference type="Proteomes" id="UP000240912">
    <property type="component" value="Unassembled WGS sequence"/>
</dbReference>
<dbReference type="EMBL" id="PYLS01000005">
    <property type="protein sequence ID" value="PST83268.1"/>
    <property type="molecule type" value="Genomic_DNA"/>
</dbReference>
<keyword evidence="2" id="KW-1185">Reference proteome</keyword>
<organism evidence="1 2">
    <name type="scientific">Pedobacter yulinensis</name>
    <dbReference type="NCBI Taxonomy" id="2126353"/>
    <lineage>
        <taxon>Bacteria</taxon>
        <taxon>Pseudomonadati</taxon>
        <taxon>Bacteroidota</taxon>
        <taxon>Sphingobacteriia</taxon>
        <taxon>Sphingobacteriales</taxon>
        <taxon>Sphingobacteriaceae</taxon>
        <taxon>Pedobacter</taxon>
    </lineage>
</organism>
<gene>
    <name evidence="1" type="ORF">C7T94_11805</name>
</gene>
<comment type="caution">
    <text evidence="1">The sequence shown here is derived from an EMBL/GenBank/DDBJ whole genome shotgun (WGS) entry which is preliminary data.</text>
</comment>
<dbReference type="AlphaFoldDB" id="A0A2T3HLD2"/>
<reference evidence="1 2" key="1">
    <citation type="submission" date="2018-03" db="EMBL/GenBank/DDBJ databases">
        <authorList>
            <person name="Keele B.F."/>
        </authorList>
    </citation>
    <scope>NUCLEOTIDE SEQUENCE [LARGE SCALE GENOMIC DNA]</scope>
    <source>
        <strain evidence="1 2">YL28-9</strain>
    </source>
</reference>
<protein>
    <submittedName>
        <fullName evidence="1">Uncharacterized protein</fullName>
    </submittedName>
</protein>
<proteinExistence type="predicted"/>
<sequence>MTKMLAGRLQFLLLFGSLTEGILDRYGERHFSRYIESSPGIPSKSLRKKPQVFDFNAFFVIQDV</sequence>
<accession>A0A2T3HLD2</accession>
<name>A0A2T3HLD2_9SPHI</name>